<protein>
    <submittedName>
        <fullName evidence="1">Uncharacterized protein</fullName>
    </submittedName>
</protein>
<evidence type="ECO:0000313" key="1">
    <source>
        <dbReference type="EMBL" id="KAI9917191.1"/>
    </source>
</evidence>
<comment type="caution">
    <text evidence="1">The sequence shown here is derived from an EMBL/GenBank/DDBJ whole genome shotgun (WGS) entry which is preliminary data.</text>
</comment>
<reference evidence="1 2" key="1">
    <citation type="journal article" date="2022" name="bioRxiv">
        <title>The genome of the oomycete Peronosclerospora sorghi, a cosmopolitan pathogen of maize and sorghum, is inflated with dispersed pseudogenes.</title>
        <authorList>
            <person name="Fletcher K."/>
            <person name="Martin F."/>
            <person name="Isakeit T."/>
            <person name="Cavanaugh K."/>
            <person name="Magill C."/>
            <person name="Michelmore R."/>
        </authorList>
    </citation>
    <scope>NUCLEOTIDE SEQUENCE [LARGE SCALE GENOMIC DNA]</scope>
    <source>
        <strain evidence="1">P6</strain>
    </source>
</reference>
<dbReference type="EMBL" id="CM047592">
    <property type="protein sequence ID" value="KAI9917191.1"/>
    <property type="molecule type" value="Genomic_DNA"/>
</dbReference>
<dbReference type="Proteomes" id="UP001163321">
    <property type="component" value="Chromosome 13"/>
</dbReference>
<accession>A0ACC0WGK8</accession>
<name>A0ACC0WGK8_9STRA</name>
<gene>
    <name evidence="1" type="ORF">PsorP6_013286</name>
</gene>
<organism evidence="1 2">
    <name type="scientific">Peronosclerospora sorghi</name>
    <dbReference type="NCBI Taxonomy" id="230839"/>
    <lineage>
        <taxon>Eukaryota</taxon>
        <taxon>Sar</taxon>
        <taxon>Stramenopiles</taxon>
        <taxon>Oomycota</taxon>
        <taxon>Peronosporomycetes</taxon>
        <taxon>Peronosporales</taxon>
        <taxon>Peronosporaceae</taxon>
        <taxon>Peronosclerospora</taxon>
    </lineage>
</organism>
<proteinExistence type="predicted"/>
<sequence length="498" mass="53806">MVAIATSSSPFEAPGATVVAPLLVSPIAFAQRTRVLDKDARKSSSGNLLRDQWVANLQKKRTAALAGTSDPIGSGNPCMSFVKGTSLSASSTTSNNSSNTSSAVKRSSRSRSTAKRCSRRRSAASQRAKTRKSAPLHDKSIKEGISHRPNPFDPLQVPSGLRVDSQLAMTQEGGMTMGPSSMLFSDIDYLDLESPSFARLIASSLDDNLFSSPTASSSSSTNERTSKLKRGPMSGLKKRATHCLALDDDQAKPGTPRRKLNCGSATFDDFNLAYTIDFDSLDCLGVGTLSTFNADAPCAHGRHPWSQELPVRDAGEDAATFLDLGTSRLEMSKSPPSHDSTKETRMELDDERIVCSDLDTHRLPRTRFTEQDRLSHVLEQTNLDDRKGHDVWPVSLTNGSKSPFPGGTLFASMPDANDVGECLGIKVSSLSSSSPVPCFSKPDGRGSRTCVSSGKTNQLSELDTMMDEYKFTDLDQELDSFYLDTMDSIDTAFDLPTN</sequence>
<evidence type="ECO:0000313" key="2">
    <source>
        <dbReference type="Proteomes" id="UP001163321"/>
    </source>
</evidence>
<keyword evidence="2" id="KW-1185">Reference proteome</keyword>